<sequence length="1188" mass="134040">MKKSTFILLVFLQFFTINQNILAWDGMPTPRLHVEGRYLKDPHGNIVNLHGFAQTYSPWFNERGKYWNNYDVDGCLTYNKRIIDGVLDAGWKVNFLRLHMDPYWSNQSGCTPDGHELPNCFDEARFRKYLDEVFIPMAEYAISKGLYVIMRPPGVCPEVIGIEDDYNYAEYLMTVWDIVSSHPKIKKLDEIMFELANEPVKIKLADGSIGNNTQAHFDVLKEIFQPIVNKIRENGFHNVLWIPGSAYQAQYKGYAINPIEGKNIGYAVHIYPGWFGSANGYQEFQSEWDKNVKPVTDFAPIVITEMDWADEKYNSSWGKGYTGTAGGDGFGANFKKITDESGNVSWLLFTDANLLADFDGVPPAEGEDYTFLNDPEACPWPVYHWYQDYAEKEYPRPDFEYKSSADNGDGTYTNPLIFADFPDPDVIRVDDVYYMVSTTMHVFPGATILKSYDLVNWEYCSNPLNKIESTDCYNLDGCDNYGHGQWASSLKYNNGQFYLLFTTLDEGSYLLTAESAEGPWTKRKLSGSYYDPGLFFDENGKVYVVYGINTLNIAELDENFETIAGTAKEVFTYKIKEGLEGSHLYKINGKYYIYATYGGWPAYQVALRSDDIYGPYEEKLLLDDNNIHQGALIETQTGEWWTILFYDRGAFGRMPNLQPVTWVDGWPEIGIEGKGVTTYTKPNVGSEYPETILPTNDNFRNYKLGMQWGWNHNPDDSKWSLTENPDYLRLKTVSVVDDLTSAKNSLTQRIFGYHHAPIPSYGTIKVNIDNMQEGDVAGLAIFQDPYAYIGVKVDNGQKVLVQFNNGTETIGDAVNVSDIYLRAIANYSTSKASFYYSTDNETYTQFGSDLDMQYNMSIFTGNKFCLFNYATEAIGGYVDIDWFTTEELFTEDAFFDDSFVGYSEDELTLSDLLVDNGDIDLLTGAISSFSVTALYQSGRTEDVTLSAIYENSNPNAVEIVNGKIIAYANGEAVITVSYEGELGDRLSTQFTVSSSTFPLTDSLFNPSIWETGTFNEITQTLITGQYGFGGWEYSAGVDLSDYKYLVVKLASSGACGASFRLFDTNNYWSSPATYELAGSTMQVVDLANMSNSDGVKVDPSHLYIIGFWSYGSCSIEIEKVYVTNSDDYVETGIEENVLLQYDENEIVDVYSITGVLLRKSIRRRDAIIGLPLGVYIVGGEKIMKCSCY</sequence>
<feature type="domain" description="Glycoside hydrolase family 5" evidence="5">
    <location>
        <begin position="90"/>
        <end position="308"/>
    </location>
</feature>
<dbReference type="InterPro" id="IPR051795">
    <property type="entry name" value="Glycosyl_Hydrlase_43"/>
</dbReference>
<dbReference type="SUPFAM" id="SSF49899">
    <property type="entry name" value="Concanavalin A-like lectins/glucanases"/>
    <property type="match status" value="1"/>
</dbReference>
<evidence type="ECO:0000313" key="7">
    <source>
        <dbReference type="EMBL" id="MBS2099655.1"/>
    </source>
</evidence>
<evidence type="ECO:0000256" key="2">
    <source>
        <dbReference type="ARBA" id="ARBA00022801"/>
    </source>
</evidence>
<dbReference type="InterPro" id="IPR001547">
    <property type="entry name" value="Glyco_hydro_5"/>
</dbReference>
<dbReference type="InterPro" id="IPR041542">
    <property type="entry name" value="GH43_C2"/>
</dbReference>
<comment type="similarity">
    <text evidence="1">Belongs to the glycosyl hydrolase 43 family.</text>
</comment>
<organism evidence="7 8">
    <name type="scientific">Carboxylicivirga linearis</name>
    <dbReference type="NCBI Taxonomy" id="1628157"/>
    <lineage>
        <taxon>Bacteria</taxon>
        <taxon>Pseudomonadati</taxon>
        <taxon>Bacteroidota</taxon>
        <taxon>Bacteroidia</taxon>
        <taxon>Marinilabiliales</taxon>
        <taxon>Marinilabiliaceae</taxon>
        <taxon>Carboxylicivirga</taxon>
    </lineage>
</organism>
<evidence type="ECO:0000256" key="3">
    <source>
        <dbReference type="ARBA" id="ARBA00023295"/>
    </source>
</evidence>
<dbReference type="PANTHER" id="PTHR42812:SF12">
    <property type="entry name" value="BETA-XYLOSIDASE-RELATED"/>
    <property type="match status" value="1"/>
</dbReference>
<keyword evidence="8" id="KW-1185">Reference proteome</keyword>
<comment type="caution">
    <text evidence="7">The sequence shown here is derived from an EMBL/GenBank/DDBJ whole genome shotgun (WGS) entry which is preliminary data.</text>
</comment>
<feature type="signal peptide" evidence="4">
    <location>
        <begin position="1"/>
        <end position="23"/>
    </location>
</feature>
<name>A0ABS5JXL0_9BACT</name>
<keyword evidence="2" id="KW-0378">Hydrolase</keyword>
<keyword evidence="4" id="KW-0732">Signal</keyword>
<dbReference type="CDD" id="cd09001">
    <property type="entry name" value="GH43_FsAxh1-like"/>
    <property type="match status" value="1"/>
</dbReference>
<evidence type="ECO:0000313" key="8">
    <source>
        <dbReference type="Proteomes" id="UP000708576"/>
    </source>
</evidence>
<dbReference type="InterPro" id="IPR013320">
    <property type="entry name" value="ConA-like_dom_sf"/>
</dbReference>
<dbReference type="InterPro" id="IPR006710">
    <property type="entry name" value="Glyco_hydro_43"/>
</dbReference>
<gene>
    <name evidence="7" type="ORF">KEM10_15270</name>
</gene>
<evidence type="ECO:0000256" key="1">
    <source>
        <dbReference type="ARBA" id="ARBA00009865"/>
    </source>
</evidence>
<evidence type="ECO:0000259" key="5">
    <source>
        <dbReference type="Pfam" id="PF00150"/>
    </source>
</evidence>
<dbReference type="Gene3D" id="3.20.20.80">
    <property type="entry name" value="Glycosidases"/>
    <property type="match status" value="1"/>
</dbReference>
<evidence type="ECO:0000256" key="4">
    <source>
        <dbReference type="SAM" id="SignalP"/>
    </source>
</evidence>
<reference evidence="7 8" key="1">
    <citation type="journal article" date="2015" name="Int. J. Syst. Evol. Microbiol.">
        <title>Carboxylicivirga linearis sp. nov., isolated from a sea cucumber culture pond.</title>
        <authorList>
            <person name="Wang F.Q."/>
            <person name="Zhou Y.X."/>
            <person name="Lin X.Z."/>
            <person name="Chen G.J."/>
            <person name="Du Z.J."/>
        </authorList>
    </citation>
    <scope>NUCLEOTIDE SEQUENCE [LARGE SCALE GENOMIC DNA]</scope>
    <source>
        <strain evidence="7 8">FB218</strain>
    </source>
</reference>
<dbReference type="EMBL" id="JAGUCO010000013">
    <property type="protein sequence ID" value="MBS2099655.1"/>
    <property type="molecule type" value="Genomic_DNA"/>
</dbReference>
<protein>
    <submittedName>
        <fullName evidence="7">Family 43 glycosylhydrolase</fullName>
    </submittedName>
</protein>
<dbReference type="Gene3D" id="2.115.10.20">
    <property type="entry name" value="Glycosyl hydrolase domain, family 43"/>
    <property type="match status" value="1"/>
</dbReference>
<dbReference type="RefSeq" id="WP_212216896.1">
    <property type="nucleotide sequence ID" value="NZ_JAGUCO010000013.1"/>
</dbReference>
<dbReference type="SUPFAM" id="SSF75005">
    <property type="entry name" value="Arabinanase/levansucrase/invertase"/>
    <property type="match status" value="1"/>
</dbReference>
<dbReference type="SUPFAM" id="SSF51445">
    <property type="entry name" value="(Trans)glycosidases"/>
    <property type="match status" value="1"/>
</dbReference>
<proteinExistence type="inferred from homology"/>
<dbReference type="InterPro" id="IPR023296">
    <property type="entry name" value="Glyco_hydro_beta-prop_sf"/>
</dbReference>
<dbReference type="InterPro" id="IPR017853">
    <property type="entry name" value="GH"/>
</dbReference>
<dbReference type="Proteomes" id="UP000708576">
    <property type="component" value="Unassembled WGS sequence"/>
</dbReference>
<feature type="domain" description="Beta-xylosidase C-terminal Concanavalin A-like" evidence="6">
    <location>
        <begin position="696"/>
        <end position="884"/>
    </location>
</feature>
<dbReference type="Pfam" id="PF17851">
    <property type="entry name" value="GH43_C2"/>
    <property type="match status" value="1"/>
</dbReference>
<dbReference type="PANTHER" id="PTHR42812">
    <property type="entry name" value="BETA-XYLOSIDASE"/>
    <property type="match status" value="1"/>
</dbReference>
<evidence type="ECO:0000259" key="6">
    <source>
        <dbReference type="Pfam" id="PF17851"/>
    </source>
</evidence>
<dbReference type="Pfam" id="PF04616">
    <property type="entry name" value="Glyco_hydro_43"/>
    <property type="match status" value="1"/>
</dbReference>
<accession>A0ABS5JXL0</accession>
<dbReference type="Gene3D" id="2.60.120.200">
    <property type="match status" value="1"/>
</dbReference>
<keyword evidence="3" id="KW-0326">Glycosidase</keyword>
<dbReference type="Pfam" id="PF00150">
    <property type="entry name" value="Cellulase"/>
    <property type="match status" value="1"/>
</dbReference>
<dbReference type="Gene3D" id="2.60.40.1080">
    <property type="match status" value="1"/>
</dbReference>
<feature type="chain" id="PRO_5046347083" evidence="4">
    <location>
        <begin position="24"/>
        <end position="1188"/>
    </location>
</feature>